<dbReference type="NCBIfam" id="TIGR03668">
    <property type="entry name" value="Rv0121_F420"/>
    <property type="match status" value="1"/>
</dbReference>
<dbReference type="PANTHER" id="PTHR35176:SF2">
    <property type="entry name" value="F420H(2)-DEPENDENT REDUCTASE RV1155"/>
    <property type="match status" value="1"/>
</dbReference>
<dbReference type="AlphaFoldDB" id="A0A1I4T147"/>
<dbReference type="Proteomes" id="UP000199614">
    <property type="component" value="Unassembled WGS sequence"/>
</dbReference>
<reference evidence="3 4" key="1">
    <citation type="submission" date="2016-10" db="EMBL/GenBank/DDBJ databases">
        <authorList>
            <person name="de Groot N.N."/>
        </authorList>
    </citation>
    <scope>NUCLEOTIDE SEQUENCE [LARGE SCALE GENOMIC DNA]</scope>
    <source>
        <strain evidence="3 4">CGMCC 4.1877</strain>
    </source>
</reference>
<dbReference type="GO" id="GO:0070967">
    <property type="term" value="F:coenzyme F420 binding"/>
    <property type="evidence" value="ECO:0007669"/>
    <property type="project" value="TreeGrafter"/>
</dbReference>
<protein>
    <submittedName>
        <fullName evidence="3">PPOX class probable F420-dependent enzyme, Rv0121 family</fullName>
    </submittedName>
</protein>
<dbReference type="GO" id="GO:0005829">
    <property type="term" value="C:cytosol"/>
    <property type="evidence" value="ECO:0007669"/>
    <property type="project" value="TreeGrafter"/>
</dbReference>
<dbReference type="RefSeq" id="WP_093337438.1">
    <property type="nucleotide sequence ID" value="NZ_FOUY01000002.1"/>
</dbReference>
<dbReference type="InterPro" id="IPR011576">
    <property type="entry name" value="Pyridox_Oxase_N"/>
</dbReference>
<dbReference type="SUPFAM" id="SSF50475">
    <property type="entry name" value="FMN-binding split barrel"/>
    <property type="match status" value="1"/>
</dbReference>
<proteinExistence type="predicted"/>
<organism evidence="3 4">
    <name type="scientific">Pseudonocardia ammonioxydans</name>
    <dbReference type="NCBI Taxonomy" id="260086"/>
    <lineage>
        <taxon>Bacteria</taxon>
        <taxon>Bacillati</taxon>
        <taxon>Actinomycetota</taxon>
        <taxon>Actinomycetes</taxon>
        <taxon>Pseudonocardiales</taxon>
        <taxon>Pseudonocardiaceae</taxon>
        <taxon>Pseudonocardia</taxon>
    </lineage>
</organism>
<dbReference type="InterPro" id="IPR019967">
    <property type="entry name" value="F420-dep_enz_PPOX_Rv0121"/>
</dbReference>
<feature type="domain" description="Pyridoxamine 5'-phosphate oxidase N-terminal" evidence="2">
    <location>
        <begin position="8"/>
        <end position="138"/>
    </location>
</feature>
<dbReference type="EMBL" id="FOUY01000002">
    <property type="protein sequence ID" value="SFM70381.1"/>
    <property type="molecule type" value="Genomic_DNA"/>
</dbReference>
<dbReference type="Pfam" id="PF01243">
    <property type="entry name" value="PNPOx_N"/>
    <property type="match status" value="1"/>
</dbReference>
<dbReference type="InterPro" id="IPR052019">
    <property type="entry name" value="F420H2_bilvrd_red/Heme_oxyg"/>
</dbReference>
<keyword evidence="1" id="KW-0560">Oxidoreductase</keyword>
<dbReference type="GO" id="GO:0016627">
    <property type="term" value="F:oxidoreductase activity, acting on the CH-CH group of donors"/>
    <property type="evidence" value="ECO:0007669"/>
    <property type="project" value="TreeGrafter"/>
</dbReference>
<dbReference type="OrthoDB" id="9812086at2"/>
<dbReference type="PANTHER" id="PTHR35176">
    <property type="entry name" value="HEME OXYGENASE HI_0854-RELATED"/>
    <property type="match status" value="1"/>
</dbReference>
<evidence type="ECO:0000313" key="3">
    <source>
        <dbReference type="EMBL" id="SFM70381.1"/>
    </source>
</evidence>
<sequence>MPALDENAARSLLASAPVARLATIRTTDGTPRLVPITFALLDGRVVSAVDEVKPKRHRRLARLRDIEADPRVGLLADHYDDDWSQLWWVRLDATAEIHDDGEPAERALTALAGKYPPYAEQRPAGPVLILTPARWTGWSAR</sequence>
<dbReference type="STRING" id="260086.SAMN05216207_100240"/>
<evidence type="ECO:0000313" key="4">
    <source>
        <dbReference type="Proteomes" id="UP000199614"/>
    </source>
</evidence>
<keyword evidence="4" id="KW-1185">Reference proteome</keyword>
<dbReference type="Gene3D" id="2.30.110.10">
    <property type="entry name" value="Electron Transport, Fmn-binding Protein, Chain A"/>
    <property type="match status" value="1"/>
</dbReference>
<gene>
    <name evidence="3" type="ORF">SAMN05216207_100240</name>
</gene>
<accession>A0A1I4T147</accession>
<evidence type="ECO:0000256" key="1">
    <source>
        <dbReference type="ARBA" id="ARBA00023002"/>
    </source>
</evidence>
<name>A0A1I4T147_PSUAM</name>
<evidence type="ECO:0000259" key="2">
    <source>
        <dbReference type="Pfam" id="PF01243"/>
    </source>
</evidence>
<dbReference type="InterPro" id="IPR012349">
    <property type="entry name" value="Split_barrel_FMN-bd"/>
</dbReference>